<name>A0A437M0Q1_9SPHN</name>
<protein>
    <submittedName>
        <fullName evidence="2">Uncharacterized protein</fullName>
    </submittedName>
</protein>
<organism evidence="2 3">
    <name type="scientific">Sphingomonas crocodyli</name>
    <dbReference type="NCBI Taxonomy" id="1979270"/>
    <lineage>
        <taxon>Bacteria</taxon>
        <taxon>Pseudomonadati</taxon>
        <taxon>Pseudomonadota</taxon>
        <taxon>Alphaproteobacteria</taxon>
        <taxon>Sphingomonadales</taxon>
        <taxon>Sphingomonadaceae</taxon>
        <taxon>Sphingomonas</taxon>
    </lineage>
</organism>
<dbReference type="AlphaFoldDB" id="A0A437M0Q1"/>
<accession>A0A437M0Q1</accession>
<proteinExistence type="predicted"/>
<keyword evidence="3" id="KW-1185">Reference proteome</keyword>
<comment type="caution">
    <text evidence="2">The sequence shown here is derived from an EMBL/GenBank/DDBJ whole genome shotgun (WGS) entry which is preliminary data.</text>
</comment>
<evidence type="ECO:0000313" key="2">
    <source>
        <dbReference type="EMBL" id="RVT91289.1"/>
    </source>
</evidence>
<dbReference type="Proteomes" id="UP000282971">
    <property type="component" value="Unassembled WGS sequence"/>
</dbReference>
<dbReference type="EMBL" id="SACN01000002">
    <property type="protein sequence ID" value="RVT91289.1"/>
    <property type="molecule type" value="Genomic_DNA"/>
</dbReference>
<dbReference type="RefSeq" id="WP_127745301.1">
    <property type="nucleotide sequence ID" value="NZ_SACN01000002.1"/>
</dbReference>
<evidence type="ECO:0000313" key="3">
    <source>
        <dbReference type="Proteomes" id="UP000282971"/>
    </source>
</evidence>
<sequence>MNDVSRIDARLTTQSRPGKNSDGIIPSRRNTTAPELQVFADLRNGRRGDGGAEELVRVLGGVSKAAGAVGGALQETLVQRLEREAKEDRDQANDDAFNGVVDDTKMAEHAAYRKWRTDGLMSEELVNVTSAIKTDIAALANSGEPYDIEDAREIIRRHHQGIFVDPETGATRNVRLFTTEGRAKAASHMAQLSQELLPQVAENMRQEEASQALNRAIAGSIDLKPAGGAYDVDAFVKSLPPQINKTAAIGEWVTAVVARAKQDENLEGLLDLIERKKEDGKTPLFGARVTAQLRMAAEAVEDAREERITRERTDRWEEGANALYSRMVSGNKPSVGEIGQMIERGDIAPSVGLSMKNHLESEAREAASRRRSALADQQDRRDAEVAVGITSLAINWKLGNGPMNSEAFGKEIERLQRRGDLGGGKAVASHMGALFSAYRDGLTTINNRPDVRGYGQSVAEWARRQGPGALLSNPKGDPVFVQEALSQYHDLVFDEGKRPAEAARIVKNQKLPSATSVDSRIAALEARRKQQQGK</sequence>
<feature type="region of interest" description="Disordered" evidence="1">
    <location>
        <begin position="1"/>
        <end position="32"/>
    </location>
</feature>
<gene>
    <name evidence="2" type="ORF">EOD43_17435</name>
</gene>
<reference evidence="2 3" key="1">
    <citation type="submission" date="2019-01" db="EMBL/GenBank/DDBJ databases">
        <authorList>
            <person name="Chen W.-M."/>
        </authorList>
    </citation>
    <scope>NUCLEOTIDE SEQUENCE [LARGE SCALE GENOMIC DNA]</scope>
    <source>
        <strain evidence="2 3">CCP-7</strain>
    </source>
</reference>
<evidence type="ECO:0000256" key="1">
    <source>
        <dbReference type="SAM" id="MobiDB-lite"/>
    </source>
</evidence>